<dbReference type="FunFam" id="1.25.40.770:FF:000001">
    <property type="entry name" value="Transcription initiation factor TFIID subunit 6"/>
    <property type="match status" value="1"/>
</dbReference>
<gene>
    <name evidence="7" type="ORF">YQE_02683</name>
</gene>
<evidence type="ECO:0000256" key="5">
    <source>
        <dbReference type="ARBA" id="ARBA00023242"/>
    </source>
</evidence>
<accession>N6UGM1</accession>
<dbReference type="GO" id="GO:0005669">
    <property type="term" value="C:transcription factor TFIID complex"/>
    <property type="evidence" value="ECO:0007669"/>
    <property type="project" value="InterPro"/>
</dbReference>
<dbReference type="PANTHER" id="PTHR10221">
    <property type="entry name" value="TRANSCRIPTION INITIATION FACTOR TFIID SUBUNIT 6"/>
    <property type="match status" value="1"/>
</dbReference>
<dbReference type="InterPro" id="IPR016024">
    <property type="entry name" value="ARM-type_fold"/>
</dbReference>
<dbReference type="CDD" id="cd08050">
    <property type="entry name" value="TAF6C"/>
    <property type="match status" value="1"/>
</dbReference>
<keyword evidence="4" id="KW-0804">Transcription</keyword>
<dbReference type="GO" id="GO:0016251">
    <property type="term" value="F:RNA polymerase II general transcription initiation factor activity"/>
    <property type="evidence" value="ECO:0007669"/>
    <property type="project" value="InterPro"/>
</dbReference>
<feature type="domain" description="TAF6 C-terminal HEAT repeat" evidence="6">
    <location>
        <begin position="5"/>
        <end position="187"/>
    </location>
</feature>
<dbReference type="GO" id="GO:0051123">
    <property type="term" value="P:RNA polymerase II preinitiation complex assembly"/>
    <property type="evidence" value="ECO:0007669"/>
    <property type="project" value="TreeGrafter"/>
</dbReference>
<keyword evidence="3" id="KW-0805">Transcription regulation</keyword>
<dbReference type="InterPro" id="IPR046344">
    <property type="entry name" value="TAF6_C_sf"/>
</dbReference>
<dbReference type="OrthoDB" id="361039at2759"/>
<evidence type="ECO:0000259" key="6">
    <source>
        <dbReference type="Pfam" id="PF07571"/>
    </source>
</evidence>
<evidence type="ECO:0000256" key="1">
    <source>
        <dbReference type="ARBA" id="ARBA00004123"/>
    </source>
</evidence>
<dbReference type="EMBL" id="KB740314">
    <property type="protein sequence ID" value="ENN80895.1"/>
    <property type="molecule type" value="Genomic_DNA"/>
</dbReference>
<protein>
    <recommendedName>
        <fullName evidence="6">TAF6 C-terminal HEAT repeat domain-containing protein</fullName>
    </recommendedName>
</protein>
<name>N6UGM1_DENPD</name>
<dbReference type="GO" id="GO:0003713">
    <property type="term" value="F:transcription coactivator activity"/>
    <property type="evidence" value="ECO:0007669"/>
    <property type="project" value="TreeGrafter"/>
</dbReference>
<dbReference type="OMA" id="FINDAIC"/>
<dbReference type="PANTHER" id="PTHR10221:SF9">
    <property type="entry name" value="TRANSCRIPTION INITIATION FACTOR TFIID SUBUNIT 6"/>
    <property type="match status" value="1"/>
</dbReference>
<comment type="subcellular location">
    <subcellularLocation>
        <location evidence="1">Nucleus</location>
    </subcellularLocation>
</comment>
<sequence length="293" mass="33191">MEPASHHLSKEEQQYFRKLTEGIFGYSEQIRNERLKSLATDFHITLIAPDLCTFLKETVHYNLVFTDLTLLIYAVRAIKSLLSNAHVDLKPHIHLVLPTVLSCCLAKKISKYYDDNHWTLRDFSAAVAASICHSYSDELNNMKGRVIEIYLSAIRDNSKGLATTYGAIKGLSSFGEDSVKAHLLPNAMLISNKIHQSLEASNYGFYMDHQKQNVHEAKHVRNVMVTICAPILHKCRKINDGGLSYVREFGYLGKSLYIQVKNMESLEQAKSHQNQYVISSVARAGAQQWFQLG</sequence>
<evidence type="ECO:0000313" key="7">
    <source>
        <dbReference type="EMBL" id="ENN80895.1"/>
    </source>
</evidence>
<dbReference type="Pfam" id="PF07571">
    <property type="entry name" value="TAF6_C"/>
    <property type="match status" value="1"/>
</dbReference>
<reference evidence="7" key="1">
    <citation type="journal article" date="2013" name="Genome Biol.">
        <title>Draft genome of the mountain pine beetle, Dendroctonus ponderosae Hopkins, a major forest pest.</title>
        <authorList>
            <person name="Keeling C.I."/>
            <person name="Yuen M.M."/>
            <person name="Liao N.Y."/>
            <person name="Docking T.R."/>
            <person name="Chan S.K."/>
            <person name="Taylor G.A."/>
            <person name="Palmquist D.L."/>
            <person name="Jackman S.D."/>
            <person name="Nguyen A."/>
            <person name="Li M."/>
            <person name="Henderson H."/>
            <person name="Janes J.K."/>
            <person name="Zhao Y."/>
            <person name="Pandoh P."/>
            <person name="Moore R."/>
            <person name="Sperling F.A."/>
            <person name="Huber D.P."/>
            <person name="Birol I."/>
            <person name="Jones S.J."/>
            <person name="Bohlmann J."/>
        </authorList>
    </citation>
    <scope>NUCLEOTIDE SEQUENCE</scope>
</reference>
<dbReference type="GO" id="GO:0000124">
    <property type="term" value="C:SAGA complex"/>
    <property type="evidence" value="ECO:0007669"/>
    <property type="project" value="InterPro"/>
</dbReference>
<evidence type="ECO:0000256" key="4">
    <source>
        <dbReference type="ARBA" id="ARBA00023163"/>
    </source>
</evidence>
<evidence type="ECO:0000256" key="3">
    <source>
        <dbReference type="ARBA" id="ARBA00023015"/>
    </source>
</evidence>
<dbReference type="AlphaFoldDB" id="N6UGM1"/>
<dbReference type="InterPro" id="IPR011442">
    <property type="entry name" value="TAF6_C"/>
</dbReference>
<keyword evidence="5" id="KW-0539">Nucleus</keyword>
<dbReference type="GO" id="GO:0046695">
    <property type="term" value="C:SLIK (SAGA-like) complex"/>
    <property type="evidence" value="ECO:0007669"/>
    <property type="project" value="InterPro"/>
</dbReference>
<feature type="non-terminal residue" evidence="7">
    <location>
        <position position="1"/>
    </location>
</feature>
<organism evidence="7">
    <name type="scientific">Dendroctonus ponderosae</name>
    <name type="common">Mountain pine beetle</name>
    <dbReference type="NCBI Taxonomy" id="77166"/>
    <lineage>
        <taxon>Eukaryota</taxon>
        <taxon>Metazoa</taxon>
        <taxon>Ecdysozoa</taxon>
        <taxon>Arthropoda</taxon>
        <taxon>Hexapoda</taxon>
        <taxon>Insecta</taxon>
        <taxon>Pterygota</taxon>
        <taxon>Neoptera</taxon>
        <taxon>Endopterygota</taxon>
        <taxon>Coleoptera</taxon>
        <taxon>Polyphaga</taxon>
        <taxon>Cucujiformia</taxon>
        <taxon>Curculionidae</taxon>
        <taxon>Scolytinae</taxon>
        <taxon>Dendroctonus</taxon>
    </lineage>
</organism>
<proteinExistence type="inferred from homology"/>
<evidence type="ECO:0000256" key="2">
    <source>
        <dbReference type="ARBA" id="ARBA00007688"/>
    </source>
</evidence>
<dbReference type="HOGENOM" id="CLU_950805_0_0_1"/>
<comment type="similarity">
    <text evidence="2">Belongs to the TAF6 family.</text>
</comment>
<dbReference type="Gene3D" id="1.25.40.770">
    <property type="entry name" value="TAF6, C-terminal HEAT repeat domain"/>
    <property type="match status" value="1"/>
</dbReference>
<dbReference type="InterPro" id="IPR037796">
    <property type="entry name" value="TAF6"/>
</dbReference>
<dbReference type="SUPFAM" id="SSF48371">
    <property type="entry name" value="ARM repeat"/>
    <property type="match status" value="1"/>
</dbReference>